<dbReference type="HOGENOM" id="CLU_115353_2_3_0"/>
<dbReference type="Proteomes" id="UP000007881">
    <property type="component" value="Chromosome"/>
</dbReference>
<keyword evidence="3" id="KW-1185">Reference proteome</keyword>
<dbReference type="SUPFAM" id="SSF52980">
    <property type="entry name" value="Restriction endonuclease-like"/>
    <property type="match status" value="1"/>
</dbReference>
<evidence type="ECO:0000313" key="3">
    <source>
        <dbReference type="Proteomes" id="UP000007881"/>
    </source>
</evidence>
<dbReference type="InterPro" id="IPR011856">
    <property type="entry name" value="tRNA_endonuc-like_dom_sf"/>
</dbReference>
<organism evidence="2 3">
    <name type="scientific">Phycisphaera mikurensis (strain NBRC 102666 / KCTC 22515 / FYK2301M01)</name>
    <dbReference type="NCBI Taxonomy" id="1142394"/>
    <lineage>
        <taxon>Bacteria</taxon>
        <taxon>Pseudomonadati</taxon>
        <taxon>Planctomycetota</taxon>
        <taxon>Phycisphaerae</taxon>
        <taxon>Phycisphaerales</taxon>
        <taxon>Phycisphaeraceae</taxon>
        <taxon>Phycisphaera</taxon>
    </lineage>
</organism>
<dbReference type="InterPro" id="IPR003509">
    <property type="entry name" value="UPF0102_YraN-like"/>
</dbReference>
<dbReference type="RefSeq" id="WP_014436563.1">
    <property type="nucleotide sequence ID" value="NC_017080.1"/>
</dbReference>
<reference evidence="2 3" key="1">
    <citation type="submission" date="2012-02" db="EMBL/GenBank/DDBJ databases">
        <title>Complete genome sequence of Phycisphaera mikurensis NBRC 102666.</title>
        <authorList>
            <person name="Ankai A."/>
            <person name="Hosoyama A."/>
            <person name="Terui Y."/>
            <person name="Sekine M."/>
            <person name="Fukai R."/>
            <person name="Kato Y."/>
            <person name="Nakamura S."/>
            <person name="Yamada-Narita S."/>
            <person name="Kawakoshi A."/>
            <person name="Fukunaga Y."/>
            <person name="Yamazaki S."/>
            <person name="Fujita N."/>
        </authorList>
    </citation>
    <scope>NUCLEOTIDE SEQUENCE [LARGE SCALE GENOMIC DNA]</scope>
    <source>
        <strain evidence="3">NBRC 102666 / KCTC 22515 / FYK2301M01</strain>
    </source>
</reference>
<dbReference type="EMBL" id="AP012338">
    <property type="protein sequence ID" value="BAM03344.1"/>
    <property type="molecule type" value="Genomic_DNA"/>
</dbReference>
<evidence type="ECO:0000256" key="1">
    <source>
        <dbReference type="ARBA" id="ARBA00006738"/>
    </source>
</evidence>
<dbReference type="Pfam" id="PF02021">
    <property type="entry name" value="UPF0102"/>
    <property type="match status" value="1"/>
</dbReference>
<name>I0IDK6_PHYMF</name>
<comment type="similarity">
    <text evidence="1">Belongs to the UPF0102 family.</text>
</comment>
<gene>
    <name evidence="2" type="ordered locus">PSMK_11850</name>
</gene>
<dbReference type="eggNOG" id="COG0792">
    <property type="taxonomic scope" value="Bacteria"/>
</dbReference>
<evidence type="ECO:0000313" key="2">
    <source>
        <dbReference type="EMBL" id="BAM03344.1"/>
    </source>
</evidence>
<proteinExistence type="inferred from homology"/>
<sequence length="146" mass="15965">MFGRRKPIRVEQRSGRNVALGNAGERAAERFLKKNGYRVLGRNVALARGEIDLVAQEKATGVRVVVEVKAGRAHAVYRPAMRAGPAKRRKLASLTRTLARLNGWAGEPVRIDVVEVVWPAGGAEDRRGVPKAEPALRHLVGSVFRA</sequence>
<dbReference type="InterPro" id="IPR011335">
    <property type="entry name" value="Restrct_endonuc-II-like"/>
</dbReference>
<protein>
    <submittedName>
        <fullName evidence="2">Uncharacterized protein</fullName>
    </submittedName>
</protein>
<dbReference type="PANTHER" id="PTHR34039">
    <property type="entry name" value="UPF0102 PROTEIN YRAN"/>
    <property type="match status" value="1"/>
</dbReference>
<dbReference type="GO" id="GO:0003676">
    <property type="term" value="F:nucleic acid binding"/>
    <property type="evidence" value="ECO:0007669"/>
    <property type="project" value="InterPro"/>
</dbReference>
<dbReference type="PANTHER" id="PTHR34039:SF1">
    <property type="entry name" value="UPF0102 PROTEIN YRAN"/>
    <property type="match status" value="1"/>
</dbReference>
<dbReference type="Gene3D" id="3.40.1350.10">
    <property type="match status" value="1"/>
</dbReference>
<dbReference type="STRING" id="1142394.PSMK_11850"/>
<accession>I0IDK6</accession>
<dbReference type="KEGG" id="phm:PSMK_11850"/>
<dbReference type="AlphaFoldDB" id="I0IDK6"/>